<name>A0A7Y3W5U7_9PROT</name>
<dbReference type="AlphaFoldDB" id="A0A7Y3W5U7"/>
<feature type="compositionally biased region" description="Basic and acidic residues" evidence="1">
    <location>
        <begin position="23"/>
        <end position="43"/>
    </location>
</feature>
<organism evidence="2 3">
    <name type="scientific">Parvularcula mediterranea</name>
    <dbReference type="NCBI Taxonomy" id="2732508"/>
    <lineage>
        <taxon>Bacteria</taxon>
        <taxon>Pseudomonadati</taxon>
        <taxon>Pseudomonadota</taxon>
        <taxon>Alphaproteobacteria</taxon>
        <taxon>Parvularculales</taxon>
        <taxon>Parvularculaceae</taxon>
        <taxon>Parvularcula</taxon>
    </lineage>
</organism>
<protein>
    <submittedName>
        <fullName evidence="2">Uncharacterized protein</fullName>
    </submittedName>
</protein>
<evidence type="ECO:0000313" key="3">
    <source>
        <dbReference type="Proteomes" id="UP000536835"/>
    </source>
</evidence>
<dbReference type="EMBL" id="JABFCX010000003">
    <property type="protein sequence ID" value="NNU16641.1"/>
    <property type="molecule type" value="Genomic_DNA"/>
</dbReference>
<sequence>MSGALPLENPLGTCHLPAMAGETTRDQESKPSEKEDKELTREEKLAKALRDNLRRRKAKKD</sequence>
<evidence type="ECO:0000256" key="1">
    <source>
        <dbReference type="SAM" id="MobiDB-lite"/>
    </source>
</evidence>
<gene>
    <name evidence="2" type="ORF">HK107_09940</name>
</gene>
<evidence type="ECO:0000313" key="2">
    <source>
        <dbReference type="EMBL" id="NNU16641.1"/>
    </source>
</evidence>
<keyword evidence="3" id="KW-1185">Reference proteome</keyword>
<proteinExistence type="predicted"/>
<reference evidence="2 3" key="1">
    <citation type="submission" date="2020-05" db="EMBL/GenBank/DDBJ databases">
        <title>Parvularcula mediterraneae sp. nov., isolated from polypropylene straw from shallow seawater of the seashore of Laganas in Zakynthos island, Greece.</title>
        <authorList>
            <person name="Szabo I."/>
            <person name="Al-Omari J."/>
            <person name="Rado J."/>
            <person name="Szerdahelyi G.S."/>
        </authorList>
    </citation>
    <scope>NUCLEOTIDE SEQUENCE [LARGE SCALE GENOMIC DNA]</scope>
    <source>
        <strain evidence="2 3">ZS-1/3</strain>
    </source>
</reference>
<dbReference type="Proteomes" id="UP000536835">
    <property type="component" value="Unassembled WGS sequence"/>
</dbReference>
<comment type="caution">
    <text evidence="2">The sequence shown here is derived from an EMBL/GenBank/DDBJ whole genome shotgun (WGS) entry which is preliminary data.</text>
</comment>
<accession>A0A7Y3W5U7</accession>
<feature type="region of interest" description="Disordered" evidence="1">
    <location>
        <begin position="1"/>
        <end position="43"/>
    </location>
</feature>